<dbReference type="Pfam" id="PF06445">
    <property type="entry name" value="GyrI-like"/>
    <property type="match status" value="1"/>
</dbReference>
<dbReference type="EMBL" id="AMBL01000079">
    <property type="protein sequence ID" value="EJY43592.1"/>
    <property type="molecule type" value="Genomic_DNA"/>
</dbReference>
<reference evidence="2 3" key="1">
    <citation type="submission" date="2012-04" db="EMBL/GenBank/DDBJ databases">
        <authorList>
            <person name="Weinstock G."/>
            <person name="Sodergren E."/>
            <person name="Lobos E.A."/>
            <person name="Fulton L."/>
            <person name="Fulton R."/>
            <person name="Courtney L."/>
            <person name="Fronick C."/>
            <person name="O'Laughlin M."/>
            <person name="Godfrey J."/>
            <person name="Wilson R.M."/>
            <person name="Miner T."/>
            <person name="Farmer C."/>
            <person name="Delehaunty K."/>
            <person name="Cordes M."/>
            <person name="Minx P."/>
            <person name="Tomlinson C."/>
            <person name="Chen J."/>
            <person name="Wollam A."/>
            <person name="Pepin K.H."/>
            <person name="Bhonagiri V."/>
            <person name="Zhang X."/>
            <person name="Suruliraj S."/>
            <person name="Warren W."/>
            <person name="Mitreva M."/>
            <person name="Mardis E.R."/>
            <person name="Wilson R.K."/>
        </authorList>
    </citation>
    <scope>NUCLEOTIDE SEQUENCE [LARGE SCALE GENOMIC DNA]</scope>
    <source>
        <strain evidence="2 3">505</strain>
    </source>
</reference>
<dbReference type="PATRIC" id="fig|1134806.3.peg.2242"/>
<dbReference type="PIRSF" id="PIRSF031644">
    <property type="entry name" value="UCP031644"/>
    <property type="match status" value="1"/>
</dbReference>
<evidence type="ECO:0000313" key="3">
    <source>
        <dbReference type="Proteomes" id="UP000006403"/>
    </source>
</evidence>
<dbReference type="HOGENOM" id="CLU_083625_0_0_9"/>
<dbReference type="InterPro" id="IPR011256">
    <property type="entry name" value="Reg_factor_effector_dom_sf"/>
</dbReference>
<evidence type="ECO:0000259" key="1">
    <source>
        <dbReference type="Pfam" id="PF06445"/>
    </source>
</evidence>
<dbReference type="Gene3D" id="3.20.80.10">
    <property type="entry name" value="Regulatory factor, effector binding domain"/>
    <property type="match status" value="1"/>
</dbReference>
<protein>
    <recommendedName>
        <fullName evidence="1">GyrI-like small molecule binding domain-containing protein</fullName>
    </recommendedName>
</protein>
<proteinExistence type="predicted"/>
<comment type="caution">
    <text evidence="2">The sequence shown here is derived from an EMBL/GenBank/DDBJ whole genome shotgun (WGS) entry which is preliminary data.</text>
</comment>
<dbReference type="Proteomes" id="UP000006403">
    <property type="component" value="Unassembled WGS sequence"/>
</dbReference>
<accession>J7CTE7</accession>
<dbReference type="SUPFAM" id="SSF55136">
    <property type="entry name" value="Probable bacterial effector-binding domain"/>
    <property type="match status" value="1"/>
</dbReference>
<gene>
    <name evidence="2" type="ORF">HMPREF1348_02350</name>
</gene>
<dbReference type="InterPro" id="IPR029442">
    <property type="entry name" value="GyrI-like"/>
</dbReference>
<sequence>MEFRGGRKMEKIEWRKDKSYSMKKSPQILEVPKKPFFSIRGIGDPNQEDFKRRAACLYAVSYAIRMSPKKNWLIPDYQLYTVYPLEGQWGLQEKYLHEPVMKKEHFSYQLMIRQPDFVTEAIAQEAIQRSLSKLPEDLREQVAFGKMEEGLCAQILHIGSYDEEPESFEKLEAFIAEEGYQRTSKEHKEIYISDPRKSAPEKMKTILRVKIEKR</sequence>
<dbReference type="AlphaFoldDB" id="J7CTE7"/>
<organism evidence="2 3">
    <name type="scientific">Enterococcus faecium 505</name>
    <dbReference type="NCBI Taxonomy" id="1134806"/>
    <lineage>
        <taxon>Bacteria</taxon>
        <taxon>Bacillati</taxon>
        <taxon>Bacillota</taxon>
        <taxon>Bacilli</taxon>
        <taxon>Lactobacillales</taxon>
        <taxon>Enterococcaceae</taxon>
        <taxon>Enterococcus</taxon>
    </lineage>
</organism>
<evidence type="ECO:0000313" key="2">
    <source>
        <dbReference type="EMBL" id="EJY43592.1"/>
    </source>
</evidence>
<name>J7CTE7_ENTFC</name>
<feature type="domain" description="GyrI-like small molecule binding" evidence="1">
    <location>
        <begin position="26"/>
        <end position="210"/>
    </location>
</feature>
<dbReference type="InterPro" id="IPR008319">
    <property type="entry name" value="GyrI-like_CCH_Lin2189-like"/>
</dbReference>